<organism evidence="3 4">
    <name type="scientific">Cryobacterium zongtaii</name>
    <dbReference type="NCBI Taxonomy" id="1259217"/>
    <lineage>
        <taxon>Bacteria</taxon>
        <taxon>Bacillati</taxon>
        <taxon>Actinomycetota</taxon>
        <taxon>Actinomycetes</taxon>
        <taxon>Micrococcales</taxon>
        <taxon>Microbacteriaceae</taxon>
        <taxon>Cryobacterium</taxon>
    </lineage>
</organism>
<dbReference type="Proteomes" id="UP000237104">
    <property type="component" value="Unassembled WGS sequence"/>
</dbReference>
<reference evidence="3 4" key="1">
    <citation type="submission" date="2018-01" db="EMBL/GenBank/DDBJ databases">
        <title>Cryobacterium sp. nov., from glaciers in China.</title>
        <authorList>
            <person name="Liu Q."/>
            <person name="Xin Y.-H."/>
        </authorList>
    </citation>
    <scope>NUCLEOTIDE SEQUENCE [LARGE SCALE GENOMIC DNA]</scope>
    <source>
        <strain evidence="3 4">TMB1-8</strain>
    </source>
</reference>
<dbReference type="RefSeq" id="WP_103431494.1">
    <property type="nucleotide sequence ID" value="NZ_PPXF01000053.1"/>
</dbReference>
<dbReference type="EMBL" id="PPXF01000053">
    <property type="protein sequence ID" value="POH62834.1"/>
    <property type="molecule type" value="Genomic_DNA"/>
</dbReference>
<feature type="compositionally biased region" description="Polar residues" evidence="1">
    <location>
        <begin position="1"/>
        <end position="21"/>
    </location>
</feature>
<feature type="transmembrane region" description="Helical" evidence="2">
    <location>
        <begin position="27"/>
        <end position="49"/>
    </location>
</feature>
<dbReference type="OrthoDB" id="5112190at2"/>
<accession>A0A2S3ZB97</accession>
<feature type="transmembrane region" description="Helical" evidence="2">
    <location>
        <begin position="69"/>
        <end position="90"/>
    </location>
</feature>
<gene>
    <name evidence="3" type="ORF">C3B59_11535</name>
</gene>
<comment type="caution">
    <text evidence="3">The sequence shown here is derived from an EMBL/GenBank/DDBJ whole genome shotgun (WGS) entry which is preliminary data.</text>
</comment>
<feature type="region of interest" description="Disordered" evidence="1">
    <location>
        <begin position="1"/>
        <end position="22"/>
    </location>
</feature>
<name>A0A2S3ZB97_9MICO</name>
<evidence type="ECO:0000313" key="4">
    <source>
        <dbReference type="Proteomes" id="UP000237104"/>
    </source>
</evidence>
<evidence type="ECO:0000313" key="3">
    <source>
        <dbReference type="EMBL" id="POH62834.1"/>
    </source>
</evidence>
<keyword evidence="2" id="KW-1133">Transmembrane helix</keyword>
<sequence length="155" mass="16083">MTATGTHRIQAPQRNPTPTRTGSERTVIVLEAVTGVTALAGGVLLMLAPDGSLLMADSAALEGTAFENWLLPGAALALFVGLGFAVTAVWQWRRGPYARLLSLAAGVGLVLFEIVQFSLIGFHPLQVVFGVVGLVTAVLAWRLPGAKHGTAGGAR</sequence>
<protein>
    <submittedName>
        <fullName evidence="3">Uncharacterized protein</fullName>
    </submittedName>
</protein>
<proteinExistence type="predicted"/>
<keyword evidence="2" id="KW-0812">Transmembrane</keyword>
<evidence type="ECO:0000256" key="1">
    <source>
        <dbReference type="SAM" id="MobiDB-lite"/>
    </source>
</evidence>
<feature type="transmembrane region" description="Helical" evidence="2">
    <location>
        <begin position="125"/>
        <end position="143"/>
    </location>
</feature>
<feature type="transmembrane region" description="Helical" evidence="2">
    <location>
        <begin position="97"/>
        <end position="119"/>
    </location>
</feature>
<dbReference type="AlphaFoldDB" id="A0A2S3ZB97"/>
<keyword evidence="2" id="KW-0472">Membrane</keyword>
<evidence type="ECO:0000256" key="2">
    <source>
        <dbReference type="SAM" id="Phobius"/>
    </source>
</evidence>